<dbReference type="PANTHER" id="PTHR34047:SF10">
    <property type="entry name" value="GROUP II INTRON-ASSOCIATED OPEN READING FRAME"/>
    <property type="match status" value="1"/>
</dbReference>
<feature type="domain" description="Reverse transcriptase" evidence="2">
    <location>
        <begin position="1"/>
        <end position="85"/>
    </location>
</feature>
<name>A0A7Z7NQ55_9BURK</name>
<dbReference type="PANTHER" id="PTHR34047">
    <property type="entry name" value="NUCLEAR INTRON MATURASE 1, MITOCHONDRIAL-RELATED"/>
    <property type="match status" value="1"/>
</dbReference>
<keyword evidence="3" id="KW-0548">Nucleotidyltransferase</keyword>
<dbReference type="InterPro" id="IPR043502">
    <property type="entry name" value="DNA/RNA_pol_sf"/>
</dbReference>
<dbReference type="EMBL" id="OGUU01000049">
    <property type="protein sequence ID" value="SPC25938.1"/>
    <property type="molecule type" value="Genomic_DNA"/>
</dbReference>
<proteinExistence type="inferred from homology"/>
<evidence type="ECO:0000313" key="4">
    <source>
        <dbReference type="Proteomes" id="UP000257139"/>
    </source>
</evidence>
<comment type="similarity">
    <text evidence="1">Belongs to the bacterial reverse transcriptase family.</text>
</comment>
<evidence type="ECO:0000259" key="2">
    <source>
        <dbReference type="PROSITE" id="PS50878"/>
    </source>
</evidence>
<dbReference type="InterPro" id="IPR000477">
    <property type="entry name" value="RT_dom"/>
</dbReference>
<dbReference type="AlphaFoldDB" id="A0A7Z7NQ55"/>
<keyword evidence="3" id="KW-0695">RNA-directed DNA polymerase</keyword>
<reference evidence="3 4" key="1">
    <citation type="submission" date="2018-01" db="EMBL/GenBank/DDBJ databases">
        <authorList>
            <person name="Clerissi C."/>
        </authorList>
    </citation>
    <scope>NUCLEOTIDE SEQUENCE [LARGE SCALE GENOMIC DNA]</scope>
    <source>
        <strain evidence="3">Cupriavidus taiwanensis STM 6021</strain>
    </source>
</reference>
<dbReference type="Pfam" id="PF00078">
    <property type="entry name" value="RVT_1"/>
    <property type="match status" value="1"/>
</dbReference>
<dbReference type="InterPro" id="IPR051083">
    <property type="entry name" value="GrpII_Intron_Splice-Mob/Def"/>
</dbReference>
<evidence type="ECO:0000256" key="1">
    <source>
        <dbReference type="ARBA" id="ARBA00034120"/>
    </source>
</evidence>
<sequence length="252" mass="28680">MALDGLEAAVHASVGTSKLARSKAQLNVVRYADDFVVTGVSKDVLESRVLPAVRQFMAARGLELSEEKTRITNIAEGFDFLGQNVRKYGGKLLIKPAKKSIKSLLDKAREVIKGNASVTQEALIRRLNPIIRGWAMYHRHVVAKAAFSTIDSHIWHLLWKWARRRHPTKGARWVRQRYFRRDGHRSWDFATRSSTEDDTCGLQLFRATTVAIQRHVKIRGLANPFDPAWDLYLARRRSAKRSVGLPGATQWR</sequence>
<protein>
    <submittedName>
        <fullName evidence="3">RNA-directed DNA polymerase</fullName>
    </submittedName>
</protein>
<organism evidence="3 4">
    <name type="scientific">Cupriavidus taiwanensis</name>
    <dbReference type="NCBI Taxonomy" id="164546"/>
    <lineage>
        <taxon>Bacteria</taxon>
        <taxon>Pseudomonadati</taxon>
        <taxon>Pseudomonadota</taxon>
        <taxon>Betaproteobacteria</taxon>
        <taxon>Burkholderiales</taxon>
        <taxon>Burkholderiaceae</taxon>
        <taxon>Cupriavidus</taxon>
    </lineage>
</organism>
<dbReference type="Pfam" id="PF08388">
    <property type="entry name" value="GIIM"/>
    <property type="match status" value="1"/>
</dbReference>
<dbReference type="SUPFAM" id="SSF56672">
    <property type="entry name" value="DNA/RNA polymerases"/>
    <property type="match status" value="1"/>
</dbReference>
<dbReference type="Proteomes" id="UP000257139">
    <property type="component" value="Unassembled WGS sequence"/>
</dbReference>
<dbReference type="PROSITE" id="PS50878">
    <property type="entry name" value="RT_POL"/>
    <property type="match status" value="1"/>
</dbReference>
<dbReference type="InterPro" id="IPR013597">
    <property type="entry name" value="Mat_intron_G2"/>
</dbReference>
<comment type="caution">
    <text evidence="3">The sequence shown here is derived from an EMBL/GenBank/DDBJ whole genome shotgun (WGS) entry which is preliminary data.</text>
</comment>
<evidence type="ECO:0000313" key="3">
    <source>
        <dbReference type="EMBL" id="SPC25938.1"/>
    </source>
</evidence>
<dbReference type="GO" id="GO:0003964">
    <property type="term" value="F:RNA-directed DNA polymerase activity"/>
    <property type="evidence" value="ECO:0007669"/>
    <property type="project" value="UniProtKB-KW"/>
</dbReference>
<accession>A0A7Z7NQ55</accession>
<gene>
    <name evidence="3" type="ORF">CBM2594_U20125</name>
</gene>
<keyword evidence="3" id="KW-0808">Transferase</keyword>